<sequence length="224" mass="25667">MDRQAVQKTDETKGEKNNTESFEWRRVGKKKITKEVPVEEVNALATSQEATMGRQYQKEPDGKKPEKTNGFDVLSQLDGDEWNKEKPETSTNQELRAKEHGDSGIPLDPANDEFNEKVRICVIWDSSLLNVTVVKKHAQFIHCWVEVIRSSMGFFCTMVYGSNHSRERDDMWEELIGLAPRTNKAWLAMGDYNNILRIEDRLGGNPVNLADVQGMRRCLEECSM</sequence>
<feature type="compositionally biased region" description="Basic and acidic residues" evidence="1">
    <location>
        <begin position="1"/>
        <end position="26"/>
    </location>
</feature>
<reference evidence="2" key="1">
    <citation type="submission" date="2023-03" db="EMBL/GenBank/DDBJ databases">
        <authorList>
            <person name="Julca I."/>
        </authorList>
    </citation>
    <scope>NUCLEOTIDE SEQUENCE</scope>
</reference>
<gene>
    <name evidence="2" type="ORF">OLC1_LOCUS24167</name>
</gene>
<proteinExistence type="predicted"/>
<dbReference type="AlphaFoldDB" id="A0AAV1EF30"/>
<feature type="compositionally biased region" description="Basic and acidic residues" evidence="1">
    <location>
        <begin position="56"/>
        <end position="69"/>
    </location>
</feature>
<feature type="region of interest" description="Disordered" evidence="1">
    <location>
        <begin position="1"/>
        <end position="109"/>
    </location>
</feature>
<dbReference type="Proteomes" id="UP001161247">
    <property type="component" value="Chromosome 9"/>
</dbReference>
<evidence type="ECO:0000313" key="2">
    <source>
        <dbReference type="EMBL" id="CAI9118259.1"/>
    </source>
</evidence>
<evidence type="ECO:0000256" key="1">
    <source>
        <dbReference type="SAM" id="MobiDB-lite"/>
    </source>
</evidence>
<dbReference type="PANTHER" id="PTHR35218">
    <property type="entry name" value="RNASE H DOMAIN-CONTAINING PROTEIN"/>
    <property type="match status" value="1"/>
</dbReference>
<accession>A0AAV1EF30</accession>
<dbReference type="SUPFAM" id="SSF56219">
    <property type="entry name" value="DNase I-like"/>
    <property type="match status" value="1"/>
</dbReference>
<organism evidence="2 3">
    <name type="scientific">Oldenlandia corymbosa var. corymbosa</name>
    <dbReference type="NCBI Taxonomy" id="529605"/>
    <lineage>
        <taxon>Eukaryota</taxon>
        <taxon>Viridiplantae</taxon>
        <taxon>Streptophyta</taxon>
        <taxon>Embryophyta</taxon>
        <taxon>Tracheophyta</taxon>
        <taxon>Spermatophyta</taxon>
        <taxon>Magnoliopsida</taxon>
        <taxon>eudicotyledons</taxon>
        <taxon>Gunneridae</taxon>
        <taxon>Pentapetalae</taxon>
        <taxon>asterids</taxon>
        <taxon>lamiids</taxon>
        <taxon>Gentianales</taxon>
        <taxon>Rubiaceae</taxon>
        <taxon>Rubioideae</taxon>
        <taxon>Spermacoceae</taxon>
        <taxon>Hedyotis-Oldenlandia complex</taxon>
        <taxon>Oldenlandia</taxon>
    </lineage>
</organism>
<protein>
    <submittedName>
        <fullName evidence="2">OLC1v1019796C1</fullName>
    </submittedName>
</protein>
<dbReference type="PANTHER" id="PTHR35218:SF9">
    <property type="entry name" value="ENDONUCLEASE_EXONUCLEASE_PHOSPHATASE DOMAIN-CONTAINING PROTEIN"/>
    <property type="match status" value="1"/>
</dbReference>
<dbReference type="EMBL" id="OX459126">
    <property type="protein sequence ID" value="CAI9118259.1"/>
    <property type="molecule type" value="Genomic_DNA"/>
</dbReference>
<keyword evidence="3" id="KW-1185">Reference proteome</keyword>
<name>A0AAV1EF30_OLDCO</name>
<evidence type="ECO:0000313" key="3">
    <source>
        <dbReference type="Proteomes" id="UP001161247"/>
    </source>
</evidence>
<dbReference type="InterPro" id="IPR036691">
    <property type="entry name" value="Endo/exonu/phosph_ase_sf"/>
</dbReference>